<organism evidence="1 2">
    <name type="scientific">Hypoxylon rubiginosum</name>
    <dbReference type="NCBI Taxonomy" id="110542"/>
    <lineage>
        <taxon>Eukaryota</taxon>
        <taxon>Fungi</taxon>
        <taxon>Dikarya</taxon>
        <taxon>Ascomycota</taxon>
        <taxon>Pezizomycotina</taxon>
        <taxon>Sordariomycetes</taxon>
        <taxon>Xylariomycetidae</taxon>
        <taxon>Xylariales</taxon>
        <taxon>Hypoxylaceae</taxon>
        <taxon>Hypoxylon</taxon>
    </lineage>
</organism>
<dbReference type="EMBL" id="MU394420">
    <property type="protein sequence ID" value="KAI6080832.1"/>
    <property type="molecule type" value="Genomic_DNA"/>
</dbReference>
<proteinExistence type="predicted"/>
<evidence type="ECO:0000313" key="1">
    <source>
        <dbReference type="EMBL" id="KAI6080832.1"/>
    </source>
</evidence>
<keyword evidence="2" id="KW-1185">Reference proteome</keyword>
<sequence>MGRFKGRSPLACTNCHSQKVKCTGHRPCDRCQSRRRECIYPARDPVHSIPESYLRNLQEELVDLRQRVRQKSGSDSNVQVSGESGSAGSTNLRRKPLDECSAERFVETLRRLSVSIPDNGPSGNLTEASSGVPYTYSRLNYDSMRLDVSFKLPPRPYAFHLLDTFEEGFCEYHWHLRKDFRERLGLTYSDPSSQAEDRNWLCRVSVVLALAETYYRSKVGRSDYDLGHDTSSSLVGSRHGNANLTSPSAFEDTTNQPPPGAEMFEQGLLLLKVSPEEPTIEDVEVLNLIAFYSYCLNRRKTAYFYAAQSVRLAQVLRLYESAMSADASSQGDSSKVVIQEHHRRTWWTTYCIDRITSTELGLRPIIDDLPLVPPSSSKLDSEDADQFSNPHLLFALAQLCFIKGKVVDAVGQLQKESLADSLKILNPCLTLLSDWMAGLPEDMSFTFEQGIKMQMQRHPYARNVASLYLRYNQCLILLLRPLLVRELPFIIRRSTANTSEESELEEMNQSLITKCVSAARDNAKILLGLWRIEKIAKYGYWESLHLFSSLAILSLSRVFITTSASASTGEASTSNHLQPYGLPETRSSPTSAPVVISEEYLPAIDYNSTLYSRARELLIDMGQVGNLSARDHERMLVDVEEMTSRMLAIQDGTGATPAEASFFDQPPGAAQPSLEGMIDEQIWYEMDWETIMRNPITWN</sequence>
<gene>
    <name evidence="1" type="ORF">F4821DRAFT_250662</name>
</gene>
<accession>A0ACC0CKF8</accession>
<comment type="caution">
    <text evidence="1">The sequence shown here is derived from an EMBL/GenBank/DDBJ whole genome shotgun (WGS) entry which is preliminary data.</text>
</comment>
<evidence type="ECO:0000313" key="2">
    <source>
        <dbReference type="Proteomes" id="UP001497680"/>
    </source>
</evidence>
<dbReference type="Proteomes" id="UP001497680">
    <property type="component" value="Unassembled WGS sequence"/>
</dbReference>
<name>A0ACC0CKF8_9PEZI</name>
<reference evidence="1 2" key="1">
    <citation type="journal article" date="2022" name="New Phytol.">
        <title>Ecological generalism drives hyperdiversity of secondary metabolite gene clusters in xylarialean endophytes.</title>
        <authorList>
            <person name="Franco M.E.E."/>
            <person name="Wisecaver J.H."/>
            <person name="Arnold A.E."/>
            <person name="Ju Y.M."/>
            <person name="Slot J.C."/>
            <person name="Ahrendt S."/>
            <person name="Moore L.P."/>
            <person name="Eastman K.E."/>
            <person name="Scott K."/>
            <person name="Konkel Z."/>
            <person name="Mondo S.J."/>
            <person name="Kuo A."/>
            <person name="Hayes R.D."/>
            <person name="Haridas S."/>
            <person name="Andreopoulos B."/>
            <person name="Riley R."/>
            <person name="LaButti K."/>
            <person name="Pangilinan J."/>
            <person name="Lipzen A."/>
            <person name="Amirebrahimi M."/>
            <person name="Yan J."/>
            <person name="Adam C."/>
            <person name="Keymanesh K."/>
            <person name="Ng V."/>
            <person name="Louie K."/>
            <person name="Northen T."/>
            <person name="Drula E."/>
            <person name="Henrissat B."/>
            <person name="Hsieh H.M."/>
            <person name="Youens-Clark K."/>
            <person name="Lutzoni F."/>
            <person name="Miadlikowska J."/>
            <person name="Eastwood D.C."/>
            <person name="Hamelin R.C."/>
            <person name="Grigoriev I.V."/>
            <person name="U'Ren J.M."/>
        </authorList>
    </citation>
    <scope>NUCLEOTIDE SEQUENCE [LARGE SCALE GENOMIC DNA]</scope>
    <source>
        <strain evidence="1 2">ER1909</strain>
    </source>
</reference>
<protein>
    <submittedName>
        <fullName evidence="1">Fungal-specific transcription factor domain-containing protein</fullName>
    </submittedName>
</protein>